<dbReference type="RefSeq" id="WP_343861460.1">
    <property type="nucleotide sequence ID" value="NZ_BAAAFD010000010.1"/>
</dbReference>
<evidence type="ECO:0000313" key="4">
    <source>
        <dbReference type="Proteomes" id="UP001500359"/>
    </source>
</evidence>
<proteinExistence type="predicted"/>
<feature type="domain" description="Ice-binding protein C-terminal" evidence="2">
    <location>
        <begin position="184"/>
        <end position="205"/>
    </location>
</feature>
<sequence length="209" mass="22337">MKNKFLKTTIAGIVLSASCLFNVANAGVVELNSGNFCCSISGGSAGDGRGISFLANEDFSVDSIGFQAEVLDSLFEVVIWGSIDGHQVTNVLASATKNFGNSSLGWNDMDLDFDFMESTYYAIGFRMADLSHLSNGIASLPYYQDNGLPLAINQPSITLIDGFEGFAASSFSNSLHPNMRMNVAVPEPSTLAIFALSLMGLATRRFKKS</sequence>
<dbReference type="NCBIfam" id="TIGR02595">
    <property type="entry name" value="PEP_CTERM"/>
    <property type="match status" value="1"/>
</dbReference>
<dbReference type="EMBL" id="BAAAFD010000010">
    <property type="protein sequence ID" value="GAA0858899.1"/>
    <property type="molecule type" value="Genomic_DNA"/>
</dbReference>
<name>A0ABP3X4K5_9ALTE</name>
<reference evidence="4" key="1">
    <citation type="journal article" date="2019" name="Int. J. Syst. Evol. Microbiol.">
        <title>The Global Catalogue of Microorganisms (GCM) 10K type strain sequencing project: providing services to taxonomists for standard genome sequencing and annotation.</title>
        <authorList>
            <consortium name="The Broad Institute Genomics Platform"/>
            <consortium name="The Broad Institute Genome Sequencing Center for Infectious Disease"/>
            <person name="Wu L."/>
            <person name="Ma J."/>
        </authorList>
    </citation>
    <scope>NUCLEOTIDE SEQUENCE [LARGE SCALE GENOMIC DNA]</scope>
    <source>
        <strain evidence="4">JCM 15896</strain>
    </source>
</reference>
<comment type="caution">
    <text evidence="3">The sequence shown here is derived from an EMBL/GenBank/DDBJ whole genome shotgun (WGS) entry which is preliminary data.</text>
</comment>
<gene>
    <name evidence="3" type="ORF">GCM10009114_30260</name>
</gene>
<dbReference type="Proteomes" id="UP001500359">
    <property type="component" value="Unassembled WGS sequence"/>
</dbReference>
<keyword evidence="4" id="KW-1185">Reference proteome</keyword>
<feature type="chain" id="PRO_5045793172" description="Ice-binding protein C-terminal domain-containing protein" evidence="1">
    <location>
        <begin position="27"/>
        <end position="209"/>
    </location>
</feature>
<feature type="signal peptide" evidence="1">
    <location>
        <begin position="1"/>
        <end position="26"/>
    </location>
</feature>
<keyword evidence="1" id="KW-0732">Signal</keyword>
<dbReference type="Pfam" id="PF07589">
    <property type="entry name" value="PEP-CTERM"/>
    <property type="match status" value="1"/>
</dbReference>
<evidence type="ECO:0000313" key="3">
    <source>
        <dbReference type="EMBL" id="GAA0858899.1"/>
    </source>
</evidence>
<evidence type="ECO:0000259" key="2">
    <source>
        <dbReference type="Pfam" id="PF07589"/>
    </source>
</evidence>
<dbReference type="InterPro" id="IPR013424">
    <property type="entry name" value="Ice-binding_C"/>
</dbReference>
<accession>A0ABP3X4K5</accession>
<dbReference type="PROSITE" id="PS51257">
    <property type="entry name" value="PROKAR_LIPOPROTEIN"/>
    <property type="match status" value="1"/>
</dbReference>
<evidence type="ECO:0000256" key="1">
    <source>
        <dbReference type="SAM" id="SignalP"/>
    </source>
</evidence>
<protein>
    <recommendedName>
        <fullName evidence="2">Ice-binding protein C-terminal domain-containing protein</fullName>
    </recommendedName>
</protein>
<organism evidence="3 4">
    <name type="scientific">Aliiglaciecola litoralis</name>
    <dbReference type="NCBI Taxonomy" id="582857"/>
    <lineage>
        <taxon>Bacteria</taxon>
        <taxon>Pseudomonadati</taxon>
        <taxon>Pseudomonadota</taxon>
        <taxon>Gammaproteobacteria</taxon>
        <taxon>Alteromonadales</taxon>
        <taxon>Alteromonadaceae</taxon>
        <taxon>Aliiglaciecola</taxon>
    </lineage>
</organism>